<feature type="region of interest" description="Disordered" evidence="1">
    <location>
        <begin position="147"/>
        <end position="188"/>
    </location>
</feature>
<feature type="compositionally biased region" description="Basic and acidic residues" evidence="1">
    <location>
        <begin position="159"/>
        <end position="175"/>
    </location>
</feature>
<evidence type="ECO:0000313" key="3">
    <source>
        <dbReference type="Proteomes" id="UP001266305"/>
    </source>
</evidence>
<feature type="region of interest" description="Disordered" evidence="1">
    <location>
        <begin position="25"/>
        <end position="46"/>
    </location>
</feature>
<sequence>MMIFETADPRGFLFVEERRCSTEARTLPGSARPRREAISEEHKPSVGSCTHFKSRANWLHPLPAERAVRTQASFWMEPPDRTLAPGARGRCSCQGHLAETLGQLLPRGGLFLQAAQDQPSGVQAGTAWLRVIMSWYRRTLQSEEKETHLQHLNTQGFSEQREDFIPEARDRKEEDSAGGELRSQQEAG</sequence>
<accession>A0ABQ9VLE0</accession>
<comment type="caution">
    <text evidence="2">The sequence shown here is derived from an EMBL/GenBank/DDBJ whole genome shotgun (WGS) entry which is preliminary data.</text>
</comment>
<reference evidence="2 3" key="1">
    <citation type="submission" date="2023-05" db="EMBL/GenBank/DDBJ databases">
        <title>B98-5 Cell Line De Novo Hybrid Assembly: An Optical Mapping Approach.</title>
        <authorList>
            <person name="Kananen K."/>
            <person name="Auerbach J.A."/>
            <person name="Kautto E."/>
            <person name="Blachly J.S."/>
        </authorList>
    </citation>
    <scope>NUCLEOTIDE SEQUENCE [LARGE SCALE GENOMIC DNA]</scope>
    <source>
        <strain evidence="2">B95-8</strain>
        <tissue evidence="2">Cell line</tissue>
    </source>
</reference>
<dbReference type="EMBL" id="JASSZA010000005">
    <property type="protein sequence ID" value="KAK2110201.1"/>
    <property type="molecule type" value="Genomic_DNA"/>
</dbReference>
<gene>
    <name evidence="2" type="ORF">P7K49_009947</name>
</gene>
<protein>
    <submittedName>
        <fullName evidence="2">Uncharacterized protein</fullName>
    </submittedName>
</protein>
<evidence type="ECO:0000256" key="1">
    <source>
        <dbReference type="SAM" id="MobiDB-lite"/>
    </source>
</evidence>
<name>A0ABQ9VLE0_SAGOE</name>
<dbReference type="Proteomes" id="UP001266305">
    <property type="component" value="Unassembled WGS sequence"/>
</dbReference>
<keyword evidence="3" id="KW-1185">Reference proteome</keyword>
<organism evidence="2 3">
    <name type="scientific">Saguinus oedipus</name>
    <name type="common">Cotton-top tamarin</name>
    <name type="synonym">Oedipomidas oedipus</name>
    <dbReference type="NCBI Taxonomy" id="9490"/>
    <lineage>
        <taxon>Eukaryota</taxon>
        <taxon>Metazoa</taxon>
        <taxon>Chordata</taxon>
        <taxon>Craniata</taxon>
        <taxon>Vertebrata</taxon>
        <taxon>Euteleostomi</taxon>
        <taxon>Mammalia</taxon>
        <taxon>Eutheria</taxon>
        <taxon>Euarchontoglires</taxon>
        <taxon>Primates</taxon>
        <taxon>Haplorrhini</taxon>
        <taxon>Platyrrhini</taxon>
        <taxon>Cebidae</taxon>
        <taxon>Callitrichinae</taxon>
        <taxon>Saguinus</taxon>
    </lineage>
</organism>
<feature type="compositionally biased region" description="Basic and acidic residues" evidence="1">
    <location>
        <begin position="33"/>
        <end position="44"/>
    </location>
</feature>
<feature type="non-terminal residue" evidence="2">
    <location>
        <position position="188"/>
    </location>
</feature>
<proteinExistence type="predicted"/>
<evidence type="ECO:0000313" key="2">
    <source>
        <dbReference type="EMBL" id="KAK2110201.1"/>
    </source>
</evidence>